<evidence type="ECO:0000313" key="1">
    <source>
        <dbReference type="EMBL" id="ENO13684.1"/>
    </source>
</evidence>
<dbReference type="HOGENOM" id="CLU_2898957_0_0_6"/>
<sequence>MLTGPTIYLPVGVSKTASAPRYNMSRLNREMKITLHRHLLAATADVRDTGDAEATDKHLVFQ</sequence>
<organism evidence="1 2">
    <name type="scientific">Marinobacter nanhaiticus D15-8W</name>
    <dbReference type="NCBI Taxonomy" id="626887"/>
    <lineage>
        <taxon>Bacteria</taxon>
        <taxon>Pseudomonadati</taxon>
        <taxon>Pseudomonadota</taxon>
        <taxon>Gammaproteobacteria</taxon>
        <taxon>Pseudomonadales</taxon>
        <taxon>Marinobacteraceae</taxon>
        <taxon>Marinobacter</taxon>
    </lineage>
</organism>
<reference evidence="1 2" key="1">
    <citation type="journal article" date="2013" name="Genome Announc.">
        <title>Genome Sequence of the Polycyclic Aromatic Hydrocarbon-Degrading Bacterium Strain Marinobacter nanhaiticus D15-8WT.</title>
        <authorList>
            <person name="Cui Z."/>
            <person name="Gao W."/>
            <person name="Li Q."/>
            <person name="Xu G."/>
            <person name="Zheng L."/>
        </authorList>
    </citation>
    <scope>NUCLEOTIDE SEQUENCE [LARGE SCALE GENOMIC DNA]</scope>
    <source>
        <strain evidence="1 2">D15-8W</strain>
    </source>
</reference>
<evidence type="ECO:0000313" key="2">
    <source>
        <dbReference type="Proteomes" id="UP000013165"/>
    </source>
</evidence>
<dbReference type="AlphaFoldDB" id="N6W0Q9"/>
<proteinExistence type="predicted"/>
<comment type="caution">
    <text evidence="1">The sequence shown here is derived from an EMBL/GenBank/DDBJ whole genome shotgun (WGS) entry which is preliminary data.</text>
</comment>
<dbReference type="EMBL" id="APLQ01000014">
    <property type="protein sequence ID" value="ENO13684.1"/>
    <property type="molecule type" value="Genomic_DNA"/>
</dbReference>
<gene>
    <name evidence="1" type="ORF">J057_19850</name>
</gene>
<dbReference type="Proteomes" id="UP000013165">
    <property type="component" value="Unassembled WGS sequence"/>
</dbReference>
<accession>N6W0Q9</accession>
<name>N6W0Q9_9GAMM</name>
<protein>
    <submittedName>
        <fullName evidence="1">Uncharacterized protein</fullName>
    </submittedName>
</protein>
<dbReference type="PATRIC" id="fig|626887.3.peg.3968"/>
<keyword evidence="2" id="KW-1185">Reference proteome</keyword>